<name>A0A517YCS9_9BACT</name>
<reference evidence="2 3" key="1">
    <citation type="submission" date="2019-02" db="EMBL/GenBank/DDBJ databases">
        <title>Deep-cultivation of Planctomycetes and their phenomic and genomic characterization uncovers novel biology.</title>
        <authorList>
            <person name="Wiegand S."/>
            <person name="Jogler M."/>
            <person name="Boedeker C."/>
            <person name="Pinto D."/>
            <person name="Vollmers J."/>
            <person name="Rivas-Marin E."/>
            <person name="Kohn T."/>
            <person name="Peeters S.H."/>
            <person name="Heuer A."/>
            <person name="Rast P."/>
            <person name="Oberbeckmann S."/>
            <person name="Bunk B."/>
            <person name="Jeske O."/>
            <person name="Meyerdierks A."/>
            <person name="Storesund J.E."/>
            <person name="Kallscheuer N."/>
            <person name="Luecker S."/>
            <person name="Lage O.M."/>
            <person name="Pohl T."/>
            <person name="Merkel B.J."/>
            <person name="Hornburger P."/>
            <person name="Mueller R.-W."/>
            <person name="Bruemmer F."/>
            <person name="Labrenz M."/>
            <person name="Spormann A.M."/>
            <person name="Op den Camp H."/>
            <person name="Overmann J."/>
            <person name="Amann R."/>
            <person name="Jetten M.S.M."/>
            <person name="Mascher T."/>
            <person name="Medema M.H."/>
            <person name="Devos D.P."/>
            <person name="Kaster A.-K."/>
            <person name="Ovreas L."/>
            <person name="Rohde M."/>
            <person name="Galperin M.Y."/>
            <person name="Jogler C."/>
        </authorList>
    </citation>
    <scope>NUCLEOTIDE SEQUENCE [LARGE SCALE GENOMIC DNA]</scope>
    <source>
        <strain evidence="2 3">ETA_A8</strain>
    </source>
</reference>
<dbReference type="RefSeq" id="WP_145089554.1">
    <property type="nucleotide sequence ID" value="NZ_CP036274.1"/>
</dbReference>
<dbReference type="EMBL" id="CP036274">
    <property type="protein sequence ID" value="QDU27999.1"/>
    <property type="molecule type" value="Genomic_DNA"/>
</dbReference>
<keyword evidence="2" id="KW-0012">Acyltransferase</keyword>
<feature type="domain" description="BPL/LPL catalytic" evidence="1">
    <location>
        <begin position="41"/>
        <end position="241"/>
    </location>
</feature>
<dbReference type="PANTHER" id="PTHR10993">
    <property type="entry name" value="OCTANOYLTRANSFERASE"/>
    <property type="match status" value="1"/>
</dbReference>
<dbReference type="Pfam" id="PF21948">
    <property type="entry name" value="LplA-B_cat"/>
    <property type="match status" value="1"/>
</dbReference>
<dbReference type="Proteomes" id="UP000315017">
    <property type="component" value="Chromosome"/>
</dbReference>
<dbReference type="GO" id="GO:0033819">
    <property type="term" value="F:lipoyl(octanoyl) transferase activity"/>
    <property type="evidence" value="ECO:0007669"/>
    <property type="project" value="UniProtKB-EC"/>
</dbReference>
<dbReference type="PANTHER" id="PTHR10993:SF7">
    <property type="entry name" value="LIPOYLTRANSFERASE 2, MITOCHONDRIAL-RELATED"/>
    <property type="match status" value="1"/>
</dbReference>
<dbReference type="Gene3D" id="3.30.930.10">
    <property type="entry name" value="Bira Bifunctional Protein, Domain 2"/>
    <property type="match status" value="1"/>
</dbReference>
<sequence length="264" mass="28449">MPRSAKLPPQFASHFHLLGQVDFEDCLTAQKRLAYDAATRGDGRFTALLCEHPGLITIGRRGSRDQLHLSGAELAERELAVRYVARGGGCLLHAPGQLAIYIITQLEWHRWSVGEFVRRFQSGLSAALQELGVTTTILPGHFGLWGRTGLLAALGIAVRFGVASQGAFINVNPDMRSIQRIETVPAREFSGLVASLPAGNTLPPQRPIHSSLLSETTQPVKMTSVRAAVVPHLAAAFGCADYHMHTGHPLLPELSGSTPRESAA</sequence>
<evidence type="ECO:0000313" key="2">
    <source>
        <dbReference type="EMBL" id="QDU27999.1"/>
    </source>
</evidence>
<protein>
    <submittedName>
        <fullName evidence="2">Octanoyltransferase</fullName>
        <ecNumber evidence="2">2.3.1.181</ecNumber>
    </submittedName>
</protein>
<evidence type="ECO:0000259" key="1">
    <source>
        <dbReference type="PROSITE" id="PS51733"/>
    </source>
</evidence>
<keyword evidence="2" id="KW-0808">Transferase</keyword>
<dbReference type="InterPro" id="IPR004143">
    <property type="entry name" value="BPL_LPL_catalytic"/>
</dbReference>
<proteinExistence type="predicted"/>
<dbReference type="EC" id="2.3.1.181" evidence="2"/>
<dbReference type="KEGG" id="aagg:ETAA8_30910"/>
<accession>A0A517YCS9</accession>
<dbReference type="PROSITE" id="PS51733">
    <property type="entry name" value="BPL_LPL_CATALYTIC"/>
    <property type="match status" value="1"/>
</dbReference>
<dbReference type="AlphaFoldDB" id="A0A517YCS9"/>
<gene>
    <name evidence="2" type="primary">lipB</name>
    <name evidence="2" type="ORF">ETAA8_30910</name>
</gene>
<dbReference type="GO" id="GO:0009249">
    <property type="term" value="P:protein lipoylation"/>
    <property type="evidence" value="ECO:0007669"/>
    <property type="project" value="TreeGrafter"/>
</dbReference>
<keyword evidence="3" id="KW-1185">Reference proteome</keyword>
<organism evidence="2 3">
    <name type="scientific">Anatilimnocola aggregata</name>
    <dbReference type="NCBI Taxonomy" id="2528021"/>
    <lineage>
        <taxon>Bacteria</taxon>
        <taxon>Pseudomonadati</taxon>
        <taxon>Planctomycetota</taxon>
        <taxon>Planctomycetia</taxon>
        <taxon>Pirellulales</taxon>
        <taxon>Pirellulaceae</taxon>
        <taxon>Anatilimnocola</taxon>
    </lineage>
</organism>
<evidence type="ECO:0000313" key="3">
    <source>
        <dbReference type="Proteomes" id="UP000315017"/>
    </source>
</evidence>
<dbReference type="InterPro" id="IPR045864">
    <property type="entry name" value="aa-tRNA-synth_II/BPL/LPL"/>
</dbReference>
<dbReference type="SUPFAM" id="SSF55681">
    <property type="entry name" value="Class II aaRS and biotin synthetases"/>
    <property type="match status" value="1"/>
</dbReference>
<dbReference type="OrthoDB" id="9787061at2"/>